<gene>
    <name evidence="3" type="ORF">OV079_21435</name>
</gene>
<feature type="region of interest" description="Disordered" evidence="1">
    <location>
        <begin position="1"/>
        <end position="24"/>
    </location>
</feature>
<dbReference type="Pfam" id="PF00781">
    <property type="entry name" value="DAGK_cat"/>
    <property type="match status" value="1"/>
</dbReference>
<reference evidence="3" key="1">
    <citation type="submission" date="2022-11" db="EMBL/GenBank/DDBJ databases">
        <title>Minimal conservation of predation-associated metabolite biosynthetic gene clusters underscores biosynthetic potential of Myxococcota including descriptions for ten novel species: Archangium lansinium sp. nov., Myxococcus landrumus sp. nov., Nannocystis bai.</title>
        <authorList>
            <person name="Ahearne A."/>
            <person name="Stevens C."/>
            <person name="Phillips K."/>
        </authorList>
    </citation>
    <scope>NUCLEOTIDE SEQUENCE</scope>
    <source>
        <strain evidence="3">Na p29</strain>
    </source>
</reference>
<keyword evidence="4" id="KW-1185">Reference proteome</keyword>
<protein>
    <submittedName>
        <fullName evidence="3">Diacylglycerol kinase family protein</fullName>
    </submittedName>
</protein>
<dbReference type="GO" id="GO:0005829">
    <property type="term" value="C:cytosol"/>
    <property type="evidence" value="ECO:0007669"/>
    <property type="project" value="TreeGrafter"/>
</dbReference>
<dbReference type="InterPro" id="IPR004363">
    <property type="entry name" value="Methylgl_synth"/>
</dbReference>
<feature type="domain" description="DAGKc" evidence="2">
    <location>
        <begin position="38"/>
        <end position="165"/>
    </location>
</feature>
<dbReference type="RefSeq" id="WP_267770720.1">
    <property type="nucleotide sequence ID" value="NZ_JAPNKE010000002.1"/>
</dbReference>
<dbReference type="InterPro" id="IPR017438">
    <property type="entry name" value="ATP-NAD_kinase_N"/>
</dbReference>
<dbReference type="GO" id="GO:0008929">
    <property type="term" value="F:methylglyoxal synthase activity"/>
    <property type="evidence" value="ECO:0007669"/>
    <property type="project" value="InterPro"/>
</dbReference>
<dbReference type="InterPro" id="IPR001206">
    <property type="entry name" value="Diacylglycerol_kinase_cat_dom"/>
</dbReference>
<feature type="compositionally biased region" description="Basic and acidic residues" evidence="1">
    <location>
        <begin position="340"/>
        <end position="358"/>
    </location>
</feature>
<proteinExistence type="predicted"/>
<dbReference type="GO" id="GO:0019242">
    <property type="term" value="P:methylglyoxal biosynthetic process"/>
    <property type="evidence" value="ECO:0007669"/>
    <property type="project" value="InterPro"/>
</dbReference>
<dbReference type="NCBIfam" id="NF002033">
    <property type="entry name" value="PRK00861.1"/>
    <property type="match status" value="1"/>
</dbReference>
<dbReference type="InterPro" id="IPR045540">
    <property type="entry name" value="YegS/DAGK_C"/>
</dbReference>
<keyword evidence="3" id="KW-0418">Kinase</keyword>
<name>A0A9X3EQM6_9BACT</name>
<evidence type="ECO:0000313" key="3">
    <source>
        <dbReference type="EMBL" id="MCY1008071.1"/>
    </source>
</evidence>
<dbReference type="AlphaFoldDB" id="A0A9X3EQM6"/>
<dbReference type="Pfam" id="PF19279">
    <property type="entry name" value="YegS_C"/>
    <property type="match status" value="1"/>
</dbReference>
<dbReference type="Gene3D" id="2.60.200.40">
    <property type="match status" value="1"/>
</dbReference>
<dbReference type="Gene3D" id="3.40.50.10330">
    <property type="entry name" value="Probable inorganic polyphosphate/atp-NAD kinase, domain 1"/>
    <property type="match status" value="1"/>
</dbReference>
<feature type="region of interest" description="Disordered" evidence="1">
    <location>
        <begin position="333"/>
        <end position="358"/>
    </location>
</feature>
<evidence type="ECO:0000259" key="2">
    <source>
        <dbReference type="PROSITE" id="PS50146"/>
    </source>
</evidence>
<dbReference type="GO" id="GO:0016301">
    <property type="term" value="F:kinase activity"/>
    <property type="evidence" value="ECO:0007669"/>
    <property type="project" value="UniProtKB-KW"/>
</dbReference>
<keyword evidence="3" id="KW-0808">Transferase</keyword>
<dbReference type="Proteomes" id="UP001150924">
    <property type="component" value="Unassembled WGS sequence"/>
</dbReference>
<dbReference type="EMBL" id="JAPNKE010000002">
    <property type="protein sequence ID" value="MCY1008071.1"/>
    <property type="molecule type" value="Genomic_DNA"/>
</dbReference>
<dbReference type="PROSITE" id="PS50146">
    <property type="entry name" value="DAGK"/>
    <property type="match status" value="1"/>
</dbReference>
<sequence length="358" mass="37452">MNTATRRTTPPGLHCLDPHDAPAEPPARVARLAARRRTSKPRAALVWNPVAGAARDELPAVVSELEQTYELAVFETSPERDADACAAAALASDPSLVIAAGGDGTVSLVASRLIGGEVPLAVLPRGTANSFARALSIPLDLAGALENACKGQPHAIDTARAAGRSVLLFASVGFHAAAIGETSREAKNRWGLLAYIATGLQQIAELEPFSLELETESEIIRCKVTNVAVANLAPLHTLFAQGPTAVCGDDGKLDVTLIAFDGLGSGIGTALHLYRSGLSQNPASRDDIGFLPVTRATLRTDPPQRVLIDGEDVGETPVTVECVPRSLKVLVPAAPPSQSCDERKLDGLPELEVEPKAE</sequence>
<comment type="caution">
    <text evidence="3">The sequence shown here is derived from an EMBL/GenBank/DDBJ whole genome shotgun (WGS) entry which is preliminary data.</text>
</comment>
<organism evidence="3 4">
    <name type="scientific">Nannocystis pusilla</name>
    <dbReference type="NCBI Taxonomy" id="889268"/>
    <lineage>
        <taxon>Bacteria</taxon>
        <taxon>Pseudomonadati</taxon>
        <taxon>Myxococcota</taxon>
        <taxon>Polyangia</taxon>
        <taxon>Nannocystales</taxon>
        <taxon>Nannocystaceae</taxon>
        <taxon>Nannocystis</taxon>
    </lineage>
</organism>
<dbReference type="PANTHER" id="PTHR30492">
    <property type="entry name" value="METHYLGLYOXAL SYNTHASE"/>
    <property type="match status" value="1"/>
</dbReference>
<dbReference type="InterPro" id="IPR016064">
    <property type="entry name" value="NAD/diacylglycerol_kinase_sf"/>
</dbReference>
<evidence type="ECO:0000313" key="4">
    <source>
        <dbReference type="Proteomes" id="UP001150924"/>
    </source>
</evidence>
<evidence type="ECO:0000256" key="1">
    <source>
        <dbReference type="SAM" id="MobiDB-lite"/>
    </source>
</evidence>
<accession>A0A9X3EQM6</accession>
<dbReference type="PANTHER" id="PTHR30492:SF0">
    <property type="entry name" value="METHYLGLYOXAL SYNTHASE"/>
    <property type="match status" value="1"/>
</dbReference>
<dbReference type="SUPFAM" id="SSF111331">
    <property type="entry name" value="NAD kinase/diacylglycerol kinase-like"/>
    <property type="match status" value="1"/>
</dbReference>
<dbReference type="SMART" id="SM00046">
    <property type="entry name" value="DAGKc"/>
    <property type="match status" value="1"/>
</dbReference>